<accession>A0AAW1QI81</accession>
<dbReference type="Pfam" id="PF13460">
    <property type="entry name" value="NAD_binding_10"/>
    <property type="match status" value="1"/>
</dbReference>
<organism evidence="2 3">
    <name type="scientific">Elliptochloris bilobata</name>
    <dbReference type="NCBI Taxonomy" id="381761"/>
    <lineage>
        <taxon>Eukaryota</taxon>
        <taxon>Viridiplantae</taxon>
        <taxon>Chlorophyta</taxon>
        <taxon>core chlorophytes</taxon>
        <taxon>Trebouxiophyceae</taxon>
        <taxon>Trebouxiophyceae incertae sedis</taxon>
        <taxon>Elliptochloris clade</taxon>
        <taxon>Elliptochloris</taxon>
    </lineage>
</organism>
<comment type="caution">
    <text evidence="2">The sequence shown here is derived from an EMBL/GenBank/DDBJ whole genome shotgun (WGS) entry which is preliminary data.</text>
</comment>
<dbReference type="Proteomes" id="UP001445335">
    <property type="component" value="Unassembled WGS sequence"/>
</dbReference>
<evidence type="ECO:0000313" key="3">
    <source>
        <dbReference type="Proteomes" id="UP001445335"/>
    </source>
</evidence>
<dbReference type="SUPFAM" id="SSF51735">
    <property type="entry name" value="NAD(P)-binding Rossmann-fold domains"/>
    <property type="match status" value="1"/>
</dbReference>
<dbReference type="PANTHER" id="PTHR15020">
    <property type="entry name" value="FLAVIN REDUCTASE-RELATED"/>
    <property type="match status" value="1"/>
</dbReference>
<feature type="domain" description="NAD(P)-binding" evidence="1">
    <location>
        <begin position="63"/>
        <end position="247"/>
    </location>
</feature>
<dbReference type="PANTHER" id="PTHR15020:SF45">
    <property type="entry name" value="NAD(P)-BINDING DOMAIN-CONTAINING PROTEIN"/>
    <property type="match status" value="1"/>
</dbReference>
<evidence type="ECO:0000313" key="2">
    <source>
        <dbReference type="EMBL" id="KAK9820970.1"/>
    </source>
</evidence>
<sequence length="275" mass="29149">MCVAMLPATCPLGRPHALGQLRAAAWPRRNLPAWSCSKQVRRGAVAARAALDPDNASILVAGGGGVALEVTRRLKDMGAWVWQLQRSDSRRAEIEGMMAIVVRGNAMSPDDVAKAFSQIEQVDAVVSTIGGTPADPTADSQGNINLIEAAARSGVKRFVLVTSIGTGDSKDAPPAQVYDILKPVLLEKEKAEQRLKEIGSDMEWTVVRPGGLKNEPGTGHGVLTESRDVCGAISREDVAELVVKALFSDNAANKVLAAVDAGQLYGEPKYEPFGL</sequence>
<protein>
    <recommendedName>
        <fullName evidence="1">NAD(P)-binding domain-containing protein</fullName>
    </recommendedName>
</protein>
<evidence type="ECO:0000259" key="1">
    <source>
        <dbReference type="Pfam" id="PF13460"/>
    </source>
</evidence>
<keyword evidence="3" id="KW-1185">Reference proteome</keyword>
<reference evidence="2 3" key="1">
    <citation type="journal article" date="2024" name="Nat. Commun.">
        <title>Phylogenomics reveals the evolutionary origins of lichenization in chlorophyte algae.</title>
        <authorList>
            <person name="Puginier C."/>
            <person name="Libourel C."/>
            <person name="Otte J."/>
            <person name="Skaloud P."/>
            <person name="Haon M."/>
            <person name="Grisel S."/>
            <person name="Petersen M."/>
            <person name="Berrin J.G."/>
            <person name="Delaux P.M."/>
            <person name="Dal Grande F."/>
            <person name="Keller J."/>
        </authorList>
    </citation>
    <scope>NUCLEOTIDE SEQUENCE [LARGE SCALE GENOMIC DNA]</scope>
    <source>
        <strain evidence="2 3">SAG 245.80</strain>
    </source>
</reference>
<dbReference type="EMBL" id="JALJOU010000110">
    <property type="protein sequence ID" value="KAK9820970.1"/>
    <property type="molecule type" value="Genomic_DNA"/>
</dbReference>
<dbReference type="InterPro" id="IPR036291">
    <property type="entry name" value="NAD(P)-bd_dom_sf"/>
</dbReference>
<proteinExistence type="predicted"/>
<name>A0AAW1QI81_9CHLO</name>
<gene>
    <name evidence="2" type="ORF">WJX81_003448</name>
</gene>
<dbReference type="CDD" id="cd05243">
    <property type="entry name" value="SDR_a5"/>
    <property type="match status" value="1"/>
</dbReference>
<dbReference type="Gene3D" id="3.40.50.720">
    <property type="entry name" value="NAD(P)-binding Rossmann-like Domain"/>
    <property type="match status" value="1"/>
</dbReference>
<dbReference type="AlphaFoldDB" id="A0AAW1QI81"/>
<dbReference type="InterPro" id="IPR016040">
    <property type="entry name" value="NAD(P)-bd_dom"/>
</dbReference>